<dbReference type="Proteomes" id="UP000248054">
    <property type="component" value="Unassembled WGS sequence"/>
</dbReference>
<evidence type="ECO:0000256" key="5">
    <source>
        <dbReference type="SAM" id="SignalP"/>
    </source>
</evidence>
<reference evidence="7 8" key="1">
    <citation type="submission" date="2018-06" db="EMBL/GenBank/DDBJ databases">
        <title>Genomic Encyclopedia of Type Strains, Phase III (KMG-III): the genomes of soil and plant-associated and newly described type strains.</title>
        <authorList>
            <person name="Whitman W."/>
        </authorList>
    </citation>
    <scope>NUCLEOTIDE SEQUENCE [LARGE SCALE GENOMIC DNA]</scope>
    <source>
        <strain evidence="7 8">CECT 7945</strain>
    </source>
</reference>
<name>A0A2V4X085_9FLAO</name>
<dbReference type="Gene3D" id="3.40.1090.10">
    <property type="entry name" value="Cytosolic phospholipase A2 catalytic domain"/>
    <property type="match status" value="2"/>
</dbReference>
<feature type="short sequence motif" description="GXGXXG" evidence="4">
    <location>
        <begin position="37"/>
        <end position="42"/>
    </location>
</feature>
<dbReference type="PROSITE" id="PS51635">
    <property type="entry name" value="PNPLA"/>
    <property type="match status" value="1"/>
</dbReference>
<evidence type="ECO:0000256" key="3">
    <source>
        <dbReference type="ARBA" id="ARBA00023098"/>
    </source>
</evidence>
<feature type="domain" description="PNPLA" evidence="6">
    <location>
        <begin position="33"/>
        <end position="223"/>
    </location>
</feature>
<dbReference type="PANTHER" id="PTHR14226">
    <property type="entry name" value="NEUROPATHY TARGET ESTERASE/SWISS CHEESE D.MELANOGASTER"/>
    <property type="match status" value="1"/>
</dbReference>
<keyword evidence="3 4" id="KW-0443">Lipid metabolism</keyword>
<evidence type="ECO:0000259" key="6">
    <source>
        <dbReference type="PROSITE" id="PS51635"/>
    </source>
</evidence>
<dbReference type="Pfam" id="PF19143">
    <property type="entry name" value="Omp85_2"/>
    <property type="match status" value="1"/>
</dbReference>
<dbReference type="InterPro" id="IPR043864">
    <property type="entry name" value="Omp85-like_dom"/>
</dbReference>
<feature type="short sequence motif" description="GXSXG" evidence="4">
    <location>
        <begin position="64"/>
        <end position="68"/>
    </location>
</feature>
<dbReference type="SUPFAM" id="SSF52151">
    <property type="entry name" value="FabD/lysophospholipase-like"/>
    <property type="match status" value="1"/>
</dbReference>
<dbReference type="PANTHER" id="PTHR14226:SF76">
    <property type="entry name" value="NTE FAMILY PROTEIN RSSA"/>
    <property type="match status" value="1"/>
</dbReference>
<comment type="caution">
    <text evidence="7">The sequence shown here is derived from an EMBL/GenBank/DDBJ whole genome shotgun (WGS) entry which is preliminary data.</text>
</comment>
<accession>A0A2V4X085</accession>
<proteinExistence type="predicted"/>
<feature type="chain" id="PRO_5016172212" evidence="5">
    <location>
        <begin position="21"/>
        <end position="745"/>
    </location>
</feature>
<dbReference type="AlphaFoldDB" id="A0A2V4X085"/>
<feature type="short sequence motif" description="DGA/G" evidence="4">
    <location>
        <begin position="210"/>
        <end position="212"/>
    </location>
</feature>
<sequence>MKINTLTIVLILMVGFSLNAQNEKTKPQPKVGLVLSGGGAKGFAHIGVLKVIDSLGLKIDYVAGTSMGAIIGSLYASGYSGNQLEALFQTQDFNELINDAFPRASKSFYERENAEKYAVTLPFDKFKISLPSALSRGQNVYNLLYQLMLPVKDINDFEKLPIPFFCVATNVETGESLIMDKGSLAEAVSASGALPSLFQPVIIDGNILIDGGVTNNFPVEELRAKGMDIIIGVDVQDALKDRESLKSAPDILMQISNFRTINAMKSKAELTDIYIKPDITNFSVISFDEGGDIIANGEKAARAELTQLQKVRQQQPRDFKRPEAQVLDSLKINAVSIEGNERYTRSYLIGRLKLKDDRKISYQDFKQGVNNLIATNNFDTFRYQLESTEDENEFNLKGEIKETETSTFLRLGLHYDGLYKSAILANLTKKKLLFNNDIASLDLILGDNSRYNFDYFIDKGFYISVGLKSRYNQFNKNVNPLLALEEDSPILLGLNKLDAEVSDFTNQLYLQTIFRKDFALRAGIEHKRLKITSETIVDDNQSNEVTFENTDYYSVFGNLKFDDFDNAHFPKSGFYFNGYFHLYLNASSFNADFEEYSIAKADIGYAFSFSDKLALKTEANGGFKIGDKSTKALGFAIGGYGANFINNFYSFYGYDYLSLTGDSFVRGTLTLDYEVFKKHHILLAANFANIDDGLFETGQFFSSPDYTGYAIGYSLETFLGPLEGKYSYSPDTGDGYWYFNLGFWF</sequence>
<keyword evidence="8" id="KW-1185">Reference proteome</keyword>
<keyword evidence="5" id="KW-0732">Signal</keyword>
<dbReference type="EMBL" id="QJTD01000001">
    <property type="protein sequence ID" value="PYE83078.1"/>
    <property type="molecule type" value="Genomic_DNA"/>
</dbReference>
<dbReference type="CDD" id="cd07205">
    <property type="entry name" value="Pat_PNPLA6_PNPLA7_NTE1_like"/>
    <property type="match status" value="1"/>
</dbReference>
<dbReference type="InterPro" id="IPR002641">
    <property type="entry name" value="PNPLA_dom"/>
</dbReference>
<dbReference type="GO" id="GO:0016787">
    <property type="term" value="F:hydrolase activity"/>
    <property type="evidence" value="ECO:0007669"/>
    <property type="project" value="UniProtKB-UniRule"/>
</dbReference>
<dbReference type="GO" id="GO:0016042">
    <property type="term" value="P:lipid catabolic process"/>
    <property type="evidence" value="ECO:0007669"/>
    <property type="project" value="UniProtKB-UniRule"/>
</dbReference>
<dbReference type="InterPro" id="IPR016035">
    <property type="entry name" value="Acyl_Trfase/lysoPLipase"/>
</dbReference>
<evidence type="ECO:0000256" key="2">
    <source>
        <dbReference type="ARBA" id="ARBA00022963"/>
    </source>
</evidence>
<keyword evidence="1 4" id="KW-0378">Hydrolase</keyword>
<feature type="active site" description="Proton acceptor" evidence="4">
    <location>
        <position position="210"/>
    </location>
</feature>
<feature type="signal peptide" evidence="5">
    <location>
        <begin position="1"/>
        <end position="20"/>
    </location>
</feature>
<gene>
    <name evidence="7" type="ORF">DFQ11_101509</name>
</gene>
<organism evidence="7 8">
    <name type="scientific">Winogradskyella epiphytica</name>
    <dbReference type="NCBI Taxonomy" id="262005"/>
    <lineage>
        <taxon>Bacteria</taxon>
        <taxon>Pseudomonadati</taxon>
        <taxon>Bacteroidota</taxon>
        <taxon>Flavobacteriia</taxon>
        <taxon>Flavobacteriales</taxon>
        <taxon>Flavobacteriaceae</taxon>
        <taxon>Winogradskyella</taxon>
    </lineage>
</organism>
<evidence type="ECO:0000313" key="7">
    <source>
        <dbReference type="EMBL" id="PYE83078.1"/>
    </source>
</evidence>
<keyword evidence="2 4" id="KW-0442">Lipid degradation</keyword>
<dbReference type="InterPro" id="IPR050301">
    <property type="entry name" value="NTE"/>
</dbReference>
<dbReference type="Pfam" id="PF01734">
    <property type="entry name" value="Patatin"/>
    <property type="match status" value="1"/>
</dbReference>
<evidence type="ECO:0000313" key="8">
    <source>
        <dbReference type="Proteomes" id="UP000248054"/>
    </source>
</evidence>
<feature type="active site" description="Nucleophile" evidence="4">
    <location>
        <position position="66"/>
    </location>
</feature>
<dbReference type="OrthoDB" id="9770965at2"/>
<evidence type="ECO:0000256" key="4">
    <source>
        <dbReference type="PROSITE-ProRule" id="PRU01161"/>
    </source>
</evidence>
<evidence type="ECO:0000256" key="1">
    <source>
        <dbReference type="ARBA" id="ARBA00022801"/>
    </source>
</evidence>
<dbReference type="Gene3D" id="3.10.20.310">
    <property type="entry name" value="membrane protein fhac"/>
    <property type="match status" value="1"/>
</dbReference>
<protein>
    <submittedName>
        <fullName evidence="7">NTE family protein</fullName>
    </submittedName>
</protein>